<proteinExistence type="predicted"/>
<name>A0A8X8D893_POPTO</name>
<gene>
    <name evidence="11" type="ORF">POTOM_014400</name>
</gene>
<evidence type="ECO:0000256" key="6">
    <source>
        <dbReference type="ARBA" id="ARBA00023132"/>
    </source>
</evidence>
<keyword evidence="12" id="KW-1185">Reference proteome</keyword>
<comment type="caution">
    <text evidence="11">The sequence shown here is derived from an EMBL/GenBank/DDBJ whole genome shotgun (WGS) entry which is preliminary data.</text>
</comment>
<dbReference type="PROSITE" id="PS51434">
    <property type="entry name" value="NUP_C"/>
    <property type="match status" value="1"/>
</dbReference>
<dbReference type="FunFam" id="3.30.1610.10:FF:000002">
    <property type="entry name" value="nuclear pore complex protein NUP98A"/>
    <property type="match status" value="1"/>
</dbReference>
<reference evidence="11" key="1">
    <citation type="journal article" date="2020" name="bioRxiv">
        <title>Hybrid origin of Populus tomentosa Carr. identified through genome sequencing and phylogenomic analysis.</title>
        <authorList>
            <person name="An X."/>
            <person name="Gao K."/>
            <person name="Chen Z."/>
            <person name="Li J."/>
            <person name="Yang X."/>
            <person name="Yang X."/>
            <person name="Zhou J."/>
            <person name="Guo T."/>
            <person name="Zhao T."/>
            <person name="Huang S."/>
            <person name="Miao D."/>
            <person name="Khan W.U."/>
            <person name="Rao P."/>
            <person name="Ye M."/>
            <person name="Lei B."/>
            <person name="Liao W."/>
            <person name="Wang J."/>
            <person name="Ji L."/>
            <person name="Li Y."/>
            <person name="Guo B."/>
            <person name="Mustafa N.S."/>
            <person name="Li S."/>
            <person name="Yun Q."/>
            <person name="Keller S.R."/>
            <person name="Mao J."/>
            <person name="Zhang R."/>
            <person name="Strauss S.H."/>
        </authorList>
    </citation>
    <scope>NUCLEOTIDE SEQUENCE</scope>
    <source>
        <strain evidence="11">GM15</strain>
        <tissue evidence="11">Leaf</tissue>
    </source>
</reference>
<dbReference type="GO" id="GO:0005643">
    <property type="term" value="C:nuclear pore"/>
    <property type="evidence" value="ECO:0007669"/>
    <property type="project" value="UniProtKB-SubCell"/>
</dbReference>
<keyword evidence="3" id="KW-0509">mRNA transport</keyword>
<dbReference type="Pfam" id="PF12110">
    <property type="entry name" value="Nup96"/>
    <property type="match status" value="1"/>
</dbReference>
<evidence type="ECO:0000256" key="7">
    <source>
        <dbReference type="ARBA" id="ARBA00023242"/>
    </source>
</evidence>
<protein>
    <recommendedName>
        <fullName evidence="10">Peptidase S59 domain-containing protein</fullName>
    </recommendedName>
</protein>
<dbReference type="FunFam" id="1.25.40.690:FF:000002">
    <property type="entry name" value="Nuclear pore complex protein NUP96"/>
    <property type="match status" value="1"/>
</dbReference>
<dbReference type="InterPro" id="IPR007230">
    <property type="entry name" value="Nup98_auto-Pept-S59_dom"/>
</dbReference>
<dbReference type="OrthoDB" id="3797628at2759"/>
<evidence type="ECO:0000256" key="8">
    <source>
        <dbReference type="ARBA" id="ARBA00065263"/>
    </source>
</evidence>
<dbReference type="PANTHER" id="PTHR23198:SF26">
    <property type="entry name" value="NUCLEAR PORE COMPLEX PROTEIN NUP96"/>
    <property type="match status" value="1"/>
</dbReference>
<dbReference type="PANTHER" id="PTHR23198">
    <property type="entry name" value="NUCLEOPORIN"/>
    <property type="match status" value="1"/>
</dbReference>
<keyword evidence="7" id="KW-0539">Nucleus</keyword>
<feature type="region of interest" description="Disordered" evidence="9">
    <location>
        <begin position="308"/>
        <end position="328"/>
    </location>
</feature>
<keyword evidence="5" id="KW-0811">Translocation</keyword>
<dbReference type="Proteomes" id="UP000886885">
    <property type="component" value="Chromosome 3D"/>
</dbReference>
<dbReference type="AlphaFoldDB" id="A0A8X8D893"/>
<dbReference type="InterPro" id="IPR021967">
    <property type="entry name" value="Nup98_C"/>
</dbReference>
<dbReference type="Pfam" id="PF04096">
    <property type="entry name" value="Nucleoporin2"/>
    <property type="match status" value="1"/>
</dbReference>
<accession>A0A8X8D893</accession>
<keyword evidence="6" id="KW-0906">Nuclear pore complex</keyword>
<evidence type="ECO:0000256" key="9">
    <source>
        <dbReference type="SAM" id="MobiDB-lite"/>
    </source>
</evidence>
<evidence type="ECO:0000256" key="2">
    <source>
        <dbReference type="ARBA" id="ARBA00022448"/>
    </source>
</evidence>
<evidence type="ECO:0000256" key="5">
    <source>
        <dbReference type="ARBA" id="ARBA00023010"/>
    </source>
</evidence>
<evidence type="ECO:0000313" key="11">
    <source>
        <dbReference type="EMBL" id="KAG6781490.1"/>
    </source>
</evidence>
<comment type="subcellular location">
    <subcellularLocation>
        <location evidence="1">Nucleus</location>
        <location evidence="1">Nuclear pore complex</location>
    </subcellularLocation>
</comment>
<evidence type="ECO:0000256" key="3">
    <source>
        <dbReference type="ARBA" id="ARBA00022816"/>
    </source>
</evidence>
<dbReference type="EMBL" id="JAAWWB010000006">
    <property type="protein sequence ID" value="KAG6781490.1"/>
    <property type="molecule type" value="Genomic_DNA"/>
</dbReference>
<keyword evidence="4" id="KW-0653">Protein transport</keyword>
<dbReference type="GO" id="GO:0017056">
    <property type="term" value="F:structural constituent of nuclear pore"/>
    <property type="evidence" value="ECO:0007669"/>
    <property type="project" value="InterPro"/>
</dbReference>
<dbReference type="GO" id="GO:0051028">
    <property type="term" value="P:mRNA transport"/>
    <property type="evidence" value="ECO:0007669"/>
    <property type="project" value="UniProtKB-KW"/>
</dbReference>
<organism evidence="11 12">
    <name type="scientific">Populus tomentosa</name>
    <name type="common">Chinese white poplar</name>
    <dbReference type="NCBI Taxonomy" id="118781"/>
    <lineage>
        <taxon>Eukaryota</taxon>
        <taxon>Viridiplantae</taxon>
        <taxon>Streptophyta</taxon>
        <taxon>Embryophyta</taxon>
        <taxon>Tracheophyta</taxon>
        <taxon>Spermatophyta</taxon>
        <taxon>Magnoliopsida</taxon>
        <taxon>eudicotyledons</taxon>
        <taxon>Gunneridae</taxon>
        <taxon>Pentapetalae</taxon>
        <taxon>rosids</taxon>
        <taxon>fabids</taxon>
        <taxon>Malpighiales</taxon>
        <taxon>Salicaceae</taxon>
        <taxon>Saliceae</taxon>
        <taxon>Populus</taxon>
    </lineage>
</organism>
<evidence type="ECO:0000256" key="4">
    <source>
        <dbReference type="ARBA" id="ARBA00022927"/>
    </source>
</evidence>
<feature type="domain" description="Peptidase S59" evidence="10">
    <location>
        <begin position="76"/>
        <end position="212"/>
    </location>
</feature>
<sequence length="1071" mass="121869">MKISLALNLSLSVSGSSNEIPSIRSNLSFGTSCELDFEVETLNSEGQYKKRRTCLKSEPRCEDFRMVEALLPTLRSVDYYMEPCLMDLAAREVMDPGYCSRVLDFTVGRFGYGLVKFLGKTDVRRLNLDQIVKFNRHEVIVYEDENAKPMVGQGLNKPAEVSLTLKLKLLDFNKGRINDVVEKLRESMERQGAEFISFDPVIGEWKFLVCHFSRFGLSGDDEEDITMDDAAEVQDPAEMKGGEIVDMDEETPEEAEANEPVLYHSLPAHLGLDPVRMNEMRTWMFPDDEEEVVEDLVGLRQKFPYNKENIGSPLQNSTQRMSHRASSPVMRKTPLALLEYKPGSFDSSSPGTILLAQQHKGLTSKMMKGVGFTLNLEHETPINGSHSCNIVDAGLFMGRSFRVGWGPNGVLVHSGAPVGGNNSHRFLSSIIHVEKVALDKVIRDENNKSRKELVDFSFDSPLNLHKAINRETKEVEMGSFKLKLQKVVSNRLMLSEICRSYIDIVERQLEVPWLSSSVRLVLMHQVMIWELIKVLFSERENSGQSKSVGADNEEDMMQDLKESSLEVDQEALPLIRRAEFSCWLQESVCHRVQDEVSSLNESSYLEHIFLLLTGRQLDAAVEMAASRGDVRLACLLSQAGGLNHADIAQQLELWRSNGLDFNFIEKERVRLYELLSGNIHGALHDFKIDWKRFLGLLMWYQMPPHMPLPIIFQTYQHLFVNGKAPYPLPIYIDEGPVDADVHFSEKHFDLSYYLMLLHANDEGEFSSLKTMLSAFSSTHDPLDYHMIWHQRAVLEAVGIFTSKDLQVLDMGLVSQLLCIGQCHWAIYVVLHMPQCDDYPYLHATVIREILFQYCETWCSDESQQRFIENLDVPLSWLHEAMAVYFSYHGDLSKALEHYLECANWQKAHSIFVTSVAHKLFLSADHSEIWRLAIAMEDHKSEIANWDLGAGIYISFYSIKNSFQDDTNTMSELDSIESKNSACRDFLDHLKGSLDVLRDQLPMDARVAYSKMAEEISELLLSDPDIREGSTRDAQLSCFDTVLRAPIPEDLRSNHLQDAVSLFTCYLSEMAA</sequence>
<comment type="subunit">
    <text evidence="8">Part of the nuclear pore complex (NPC). The NPC has an eight-fold symmetrical structure comprising a central transport channel and two rings, the cytoplasmic and nuclear rings, to which eight filaments are attached. The cytoplasmic filaments have loose ends, while the nuclear filaments are joined in a distal ring, forming a nuclear basket. NPCs are highly dynamic in configuration and composition, and can be devided in 3 subcomplexes, the NUP62 subcomplex, the NUP107-160 subcomplex and the NUP93 subcomplex, containing approximately 30 different nucleoporin proteins.</text>
</comment>
<dbReference type="GO" id="GO:0048573">
    <property type="term" value="P:photoperiodism, flowering"/>
    <property type="evidence" value="ECO:0007669"/>
    <property type="project" value="UniProtKB-ARBA"/>
</dbReference>
<evidence type="ECO:0000259" key="10">
    <source>
        <dbReference type="PROSITE" id="PS51434"/>
    </source>
</evidence>
<evidence type="ECO:0000313" key="12">
    <source>
        <dbReference type="Proteomes" id="UP000886885"/>
    </source>
</evidence>
<keyword evidence="2" id="KW-0813">Transport</keyword>
<evidence type="ECO:0000256" key="1">
    <source>
        <dbReference type="ARBA" id="ARBA00004567"/>
    </source>
</evidence>
<dbReference type="GO" id="GO:0015031">
    <property type="term" value="P:protein transport"/>
    <property type="evidence" value="ECO:0007669"/>
    <property type="project" value="UniProtKB-KW"/>
</dbReference>
<dbReference type="InterPro" id="IPR037665">
    <property type="entry name" value="Nucleoporin_S59-like"/>
</dbReference>